<dbReference type="Gene3D" id="3.40.50.1820">
    <property type="entry name" value="alpha/beta hydrolase"/>
    <property type="match status" value="1"/>
</dbReference>
<keyword evidence="7" id="KW-1185">Reference proteome</keyword>
<dbReference type="PROSITE" id="PS00122">
    <property type="entry name" value="CARBOXYLESTERASE_B_1"/>
    <property type="match status" value="1"/>
</dbReference>
<dbReference type="Ensembl" id="ENSLLET00000022046.1">
    <property type="protein sequence ID" value="ENSLLEP00000021228.1"/>
    <property type="gene ID" value="ENSLLEG00000013439.1"/>
</dbReference>
<dbReference type="InterPro" id="IPR019819">
    <property type="entry name" value="Carboxylesterase_B_CS"/>
</dbReference>
<dbReference type="AlphaFoldDB" id="A0A8C5N3Q3"/>
<dbReference type="InterPro" id="IPR019826">
    <property type="entry name" value="Carboxylesterase_B_AS"/>
</dbReference>
<evidence type="ECO:0000256" key="4">
    <source>
        <dbReference type="RuleBase" id="RU361235"/>
    </source>
</evidence>
<evidence type="ECO:0000256" key="2">
    <source>
        <dbReference type="ARBA" id="ARBA00022801"/>
    </source>
</evidence>
<feature type="signal peptide" evidence="4">
    <location>
        <begin position="1"/>
        <end position="21"/>
    </location>
</feature>
<organism evidence="6 7">
    <name type="scientific">Leptobrachium leishanense</name>
    <name type="common">Leishan spiny toad</name>
    <dbReference type="NCBI Taxonomy" id="445787"/>
    <lineage>
        <taxon>Eukaryota</taxon>
        <taxon>Metazoa</taxon>
        <taxon>Chordata</taxon>
        <taxon>Craniata</taxon>
        <taxon>Vertebrata</taxon>
        <taxon>Euteleostomi</taxon>
        <taxon>Amphibia</taxon>
        <taxon>Batrachia</taxon>
        <taxon>Anura</taxon>
        <taxon>Pelobatoidea</taxon>
        <taxon>Megophryidae</taxon>
        <taxon>Leptobrachium</taxon>
    </lineage>
</organism>
<feature type="chain" id="PRO_5034870511" description="Carboxylic ester hydrolase" evidence="4">
    <location>
        <begin position="22"/>
        <end position="558"/>
    </location>
</feature>
<dbReference type="InterPro" id="IPR029058">
    <property type="entry name" value="AB_hydrolase_fold"/>
</dbReference>
<dbReference type="GO" id="GO:0016787">
    <property type="term" value="F:hydrolase activity"/>
    <property type="evidence" value="ECO:0007669"/>
    <property type="project" value="UniProtKB-KW"/>
</dbReference>
<dbReference type="Proteomes" id="UP000694569">
    <property type="component" value="Unplaced"/>
</dbReference>
<evidence type="ECO:0000313" key="7">
    <source>
        <dbReference type="Proteomes" id="UP000694569"/>
    </source>
</evidence>
<keyword evidence="2 4" id="KW-0378">Hydrolase</keyword>
<evidence type="ECO:0000256" key="3">
    <source>
        <dbReference type="ARBA" id="ARBA00023157"/>
    </source>
</evidence>
<dbReference type="EC" id="3.1.1.-" evidence="4"/>
<dbReference type="OrthoDB" id="3200163at2759"/>
<dbReference type="PANTHER" id="PTHR11559">
    <property type="entry name" value="CARBOXYLESTERASE"/>
    <property type="match status" value="1"/>
</dbReference>
<name>A0A8C5N3Q3_9ANUR</name>
<proteinExistence type="inferred from homology"/>
<dbReference type="CDD" id="cd00312">
    <property type="entry name" value="Esterase_lipase"/>
    <property type="match status" value="1"/>
</dbReference>
<feature type="domain" description="Carboxylesterase type B" evidence="5">
    <location>
        <begin position="26"/>
        <end position="538"/>
    </location>
</feature>
<dbReference type="SUPFAM" id="SSF53474">
    <property type="entry name" value="alpha/beta-Hydrolases"/>
    <property type="match status" value="1"/>
</dbReference>
<keyword evidence="4" id="KW-0732">Signal</keyword>
<reference evidence="6" key="1">
    <citation type="submission" date="2025-08" db="UniProtKB">
        <authorList>
            <consortium name="Ensembl"/>
        </authorList>
    </citation>
    <scope>IDENTIFICATION</scope>
</reference>
<evidence type="ECO:0000259" key="5">
    <source>
        <dbReference type="Pfam" id="PF00135"/>
    </source>
</evidence>
<keyword evidence="3" id="KW-1015">Disulfide bond</keyword>
<dbReference type="GeneTree" id="ENSGT00940000155200"/>
<accession>A0A8C5N3Q3</accession>
<dbReference type="InterPro" id="IPR050309">
    <property type="entry name" value="Type-B_Carboxylest/Lipase"/>
</dbReference>
<dbReference type="FunFam" id="3.40.50.1820:FF:000011">
    <property type="entry name" value="Carboxylic ester hydrolase"/>
    <property type="match status" value="1"/>
</dbReference>
<sequence length="558" mass="61478">MGFLIQTFALCCLSLIAIVAGHQEKQPTVTTKYGKLRGKTSKVLTTDRQVDVFMGIPFAKPPVGELRFAAPEAPVPWGSDRDATKEGPVCLQSNFFMESIKAILKADVAFPPLSEDCLYLNVFTPQDRQSHSKLPVMVFIHGGALSVGGANMFYGAALSALENVVVVVIQYRLGILGFMSDGTKEAPGNYGFFDQVAALYWVQENIKDFGGDPHSVTIFGESAGGVSVSALVLSPLAKGLFHRAIAESGTAVIPGLMISSQEEITASVNFVAERSGCDPASLIACLKQKTEQEIIAISSGMGLLTVPGSVDGVFLPKPAEEILANKEANDVPLLIGINEREFGFLLPLALNVTAILRGMDKATVEALIRALPFLEIPESDIASTMEEYFGDTNDPEEIRNRFLDLGGDNMFVMPALKTAKYHRDSGYPVYFYEFRHRLSMYKDSKPAFVTADHGDELFCIVGGMFLSENIMFKATATKEEEVLCKTMMKYWANFARTGDPNGKGLVNWPRYTKNEEYMVLDLNMKSSEKYKEDKFVFWNKGFPDKSQKKIPEEDRIEL</sequence>
<dbReference type="Pfam" id="PF00135">
    <property type="entry name" value="COesterase"/>
    <property type="match status" value="1"/>
</dbReference>
<evidence type="ECO:0000313" key="6">
    <source>
        <dbReference type="Ensembl" id="ENSLLEP00000021228.1"/>
    </source>
</evidence>
<comment type="similarity">
    <text evidence="1 4">Belongs to the type-B carboxylesterase/lipase family.</text>
</comment>
<dbReference type="InterPro" id="IPR002018">
    <property type="entry name" value="CarbesteraseB"/>
</dbReference>
<reference evidence="6" key="2">
    <citation type="submission" date="2025-09" db="UniProtKB">
        <authorList>
            <consortium name="Ensembl"/>
        </authorList>
    </citation>
    <scope>IDENTIFICATION</scope>
</reference>
<evidence type="ECO:0000256" key="1">
    <source>
        <dbReference type="ARBA" id="ARBA00005964"/>
    </source>
</evidence>
<dbReference type="PROSITE" id="PS00941">
    <property type="entry name" value="CARBOXYLESTERASE_B_2"/>
    <property type="match status" value="1"/>
</dbReference>
<protein>
    <recommendedName>
        <fullName evidence="4">Carboxylic ester hydrolase</fullName>
        <ecNumber evidence="4">3.1.1.-</ecNumber>
    </recommendedName>
</protein>